<reference evidence="1" key="1">
    <citation type="journal article" date="2020" name="Nature">
        <title>Giant virus diversity and host interactions through global metagenomics.</title>
        <authorList>
            <person name="Schulz F."/>
            <person name="Roux S."/>
            <person name="Paez-Espino D."/>
            <person name="Jungbluth S."/>
            <person name="Walsh D.A."/>
            <person name="Denef V.J."/>
            <person name="McMahon K.D."/>
            <person name="Konstantinidis K.T."/>
            <person name="Eloe-Fadrosh E.A."/>
            <person name="Kyrpides N.C."/>
            <person name="Woyke T."/>
        </authorList>
    </citation>
    <scope>NUCLEOTIDE SEQUENCE</scope>
    <source>
        <strain evidence="1">GVMAG-M-3300023179-99</strain>
    </source>
</reference>
<dbReference type="AlphaFoldDB" id="A0A6C0HF73"/>
<dbReference type="EMBL" id="MN739947">
    <property type="protein sequence ID" value="QHT79252.1"/>
    <property type="molecule type" value="Genomic_DNA"/>
</dbReference>
<proteinExistence type="predicted"/>
<evidence type="ECO:0000313" key="1">
    <source>
        <dbReference type="EMBL" id="QHT79252.1"/>
    </source>
</evidence>
<protein>
    <submittedName>
        <fullName evidence="1">Uncharacterized protein</fullName>
    </submittedName>
</protein>
<sequence>MQCCAIKTDGHQCTIRITEGLRCKMHEAKYQNTGPNATRVTELRYIHKKNMDDIYHRNPLDNREVRRAEIRAENIRYLTAVDALMRSIQELGQQNDDDPFIARRLAMIEERRRVQRLQQERRANELERQVVPVRRELEAFALDTQNVHTTVVVDAVKHTIAKVLEIPVPIEYRTDTMKTLTEIIDQCQPSRKAVWQMTAKFCNDEDIYDMGPGIYAKVLNSVWQYIKSSEHGEDLKKILSSELVDCIGMCAQGNLSRICNVLSGYMEGLEIRSSREILQDKLAQLMEIDDVTSRIQVGRAILHNAHIPVTEWTAWLEALEG</sequence>
<accession>A0A6C0HF73</accession>
<name>A0A6C0HF73_9ZZZZ</name>
<organism evidence="1">
    <name type="scientific">viral metagenome</name>
    <dbReference type="NCBI Taxonomy" id="1070528"/>
    <lineage>
        <taxon>unclassified sequences</taxon>
        <taxon>metagenomes</taxon>
        <taxon>organismal metagenomes</taxon>
    </lineage>
</organism>